<feature type="region of interest" description="Disordered" evidence="9">
    <location>
        <begin position="233"/>
        <end position="263"/>
    </location>
</feature>
<comment type="similarity">
    <text evidence="3">Belongs to the VTA1 family.</text>
</comment>
<dbReference type="AlphaFoldDB" id="A0A8J4BDH7"/>
<evidence type="ECO:0008006" key="14">
    <source>
        <dbReference type="Google" id="ProtNLM"/>
    </source>
</evidence>
<evidence type="ECO:0000259" key="11">
    <source>
        <dbReference type="Pfam" id="PF18097"/>
    </source>
</evidence>
<dbReference type="InterPro" id="IPR044538">
    <property type="entry name" value="Vta1-like"/>
</dbReference>
<sequence>MASDLEEQKKMVLPFMQRAQEIQQADPKVAYYCRIYAVDQALKLPHRAKEITSLLSVTLKQLEKDKAQLKLDTVSDRIHCLGFALRIFDNADRVDRAGRATERTSRAYYAASVFIEILNQFEGGVDSELLEKQRYCAWRAAEIRKAVREGRQPTPPPSAVPPAGAAAAAAAAAAAVTDLPPASGSSEWAYGRQNQPYAPSLLPLPSGDSSFSGTSEPSFGSIMGPSYSNLNVLDGRGDLSSTSLPPLHERAPPPSVCSSFGQQDAAASAVGTSAYSSTPRFWPGTRLLVHTEEGLEEGATDGGSASGDAGLPPGTKVGTVGQVIRRPDGGYSYKVALTDRLVEVPDDAAVLALQEGGMACLLPQQPPAGQQQQQAPVVVKVLIINYASWPPTYLIQTPDGKEHVVAAQELMPPPRESNTAATTTTPPPPQPPSQPAPSAPAFSPPPPPFHTEQHQQHLSPSAPRAAMPSAPSVPPHPALGFGTPSAPGPYPSVAGSAAPSAYQQSYPSAAPAPGIGSAPYTVGPSLPSLPPGYKPPLQVITDAQKQAKYAVSALSFEDIHTAVKHLSEALRLLTSPPPAPAAHHGHCK</sequence>
<feature type="region of interest" description="Disordered" evidence="9">
    <location>
        <begin position="413"/>
        <end position="485"/>
    </location>
</feature>
<feature type="compositionally biased region" description="Low complexity" evidence="9">
    <location>
        <begin position="459"/>
        <end position="470"/>
    </location>
</feature>
<comment type="caution">
    <text evidence="12">The sequence shown here is derived from an EMBL/GenBank/DDBJ whole genome shotgun (WGS) entry which is preliminary data.</text>
</comment>
<feature type="domain" description="Vta1/callose synthase N-terminal" evidence="10">
    <location>
        <begin position="12"/>
        <end position="149"/>
    </location>
</feature>
<evidence type="ECO:0000256" key="2">
    <source>
        <dbReference type="ARBA" id="ARBA00004496"/>
    </source>
</evidence>
<evidence type="ECO:0000256" key="9">
    <source>
        <dbReference type="SAM" id="MobiDB-lite"/>
    </source>
</evidence>
<dbReference type="InterPro" id="IPR023175">
    <property type="entry name" value="Vta1/CALS_N_sf"/>
</dbReference>
<dbReference type="PANTHER" id="PTHR46009">
    <property type="entry name" value="VACUOLAR PROTEIN SORTING-ASSOCIATED PROTEIN VTA1 HOMOLOG"/>
    <property type="match status" value="1"/>
</dbReference>
<comment type="subcellular location">
    <subcellularLocation>
        <location evidence="2">Cytoplasm</location>
    </subcellularLocation>
    <subcellularLocation>
        <location evidence="1">Endosome membrane</location>
        <topology evidence="1">Peripheral membrane protein</topology>
    </subcellularLocation>
</comment>
<dbReference type="GO" id="GO:0005771">
    <property type="term" value="C:multivesicular body"/>
    <property type="evidence" value="ECO:0007669"/>
    <property type="project" value="TreeGrafter"/>
</dbReference>
<evidence type="ECO:0000256" key="6">
    <source>
        <dbReference type="ARBA" id="ARBA00022753"/>
    </source>
</evidence>
<feature type="compositionally biased region" description="Pro residues" evidence="9">
    <location>
        <begin position="425"/>
        <end position="449"/>
    </location>
</feature>
<keyword evidence="4" id="KW-0813">Transport</keyword>
<keyword evidence="7" id="KW-0653">Protein transport</keyword>
<keyword evidence="8" id="KW-0472">Membrane</keyword>
<dbReference type="GO" id="GO:0032511">
    <property type="term" value="P:late endosome to vacuole transport via multivesicular body sorting pathway"/>
    <property type="evidence" value="ECO:0007669"/>
    <property type="project" value="InterPro"/>
</dbReference>
<evidence type="ECO:0000256" key="7">
    <source>
        <dbReference type="ARBA" id="ARBA00022927"/>
    </source>
</evidence>
<dbReference type="Pfam" id="PF04652">
    <property type="entry name" value="Vta1"/>
    <property type="match status" value="1"/>
</dbReference>
<dbReference type="GO" id="GO:0015031">
    <property type="term" value="P:protein transport"/>
    <property type="evidence" value="ECO:0007669"/>
    <property type="project" value="UniProtKB-KW"/>
</dbReference>
<accession>A0A8J4BDH7</accession>
<gene>
    <name evidence="12" type="ORF">Vafri_13815</name>
</gene>
<evidence type="ECO:0000313" key="12">
    <source>
        <dbReference type="EMBL" id="GIL58849.1"/>
    </source>
</evidence>
<keyword evidence="13" id="KW-1185">Reference proteome</keyword>
<feature type="domain" description="Vta1 C-terminal" evidence="11">
    <location>
        <begin position="539"/>
        <end position="574"/>
    </location>
</feature>
<evidence type="ECO:0000259" key="10">
    <source>
        <dbReference type="Pfam" id="PF04652"/>
    </source>
</evidence>
<dbReference type="Proteomes" id="UP000747399">
    <property type="component" value="Unassembled WGS sequence"/>
</dbReference>
<organism evidence="12 13">
    <name type="scientific">Volvox africanus</name>
    <dbReference type="NCBI Taxonomy" id="51714"/>
    <lineage>
        <taxon>Eukaryota</taxon>
        <taxon>Viridiplantae</taxon>
        <taxon>Chlorophyta</taxon>
        <taxon>core chlorophytes</taxon>
        <taxon>Chlorophyceae</taxon>
        <taxon>CS clade</taxon>
        <taxon>Chlamydomonadales</taxon>
        <taxon>Volvocaceae</taxon>
        <taxon>Volvox</taxon>
    </lineage>
</organism>
<reference evidence="12" key="1">
    <citation type="journal article" date="2021" name="Proc. Natl. Acad. Sci. U.S.A.">
        <title>Three genomes in the algal genus Volvox reveal the fate of a haploid sex-determining region after a transition to homothallism.</title>
        <authorList>
            <person name="Yamamoto K."/>
            <person name="Hamaji T."/>
            <person name="Kawai-Toyooka H."/>
            <person name="Matsuzaki R."/>
            <person name="Takahashi F."/>
            <person name="Nishimura Y."/>
            <person name="Kawachi M."/>
            <person name="Noguchi H."/>
            <person name="Minakuchi Y."/>
            <person name="Umen J.G."/>
            <person name="Toyoda A."/>
            <person name="Nozaki H."/>
        </authorList>
    </citation>
    <scope>NUCLEOTIDE SEQUENCE</scope>
    <source>
        <strain evidence="12">NIES-3780</strain>
    </source>
</reference>
<dbReference type="Gene3D" id="1.20.5.420">
    <property type="entry name" value="Immunoglobulin FC, subunit C"/>
    <property type="match status" value="1"/>
</dbReference>
<keyword evidence="5" id="KW-0963">Cytoplasm</keyword>
<evidence type="ECO:0000256" key="1">
    <source>
        <dbReference type="ARBA" id="ARBA00004481"/>
    </source>
</evidence>
<dbReference type="Gene3D" id="1.25.40.270">
    <property type="entry name" value="Vacuolar protein sorting-associated protein vta1"/>
    <property type="match status" value="1"/>
</dbReference>
<dbReference type="GO" id="GO:0010008">
    <property type="term" value="C:endosome membrane"/>
    <property type="evidence" value="ECO:0007669"/>
    <property type="project" value="UniProtKB-SubCell"/>
</dbReference>
<dbReference type="EMBL" id="BNCO01000032">
    <property type="protein sequence ID" value="GIL58849.1"/>
    <property type="molecule type" value="Genomic_DNA"/>
</dbReference>
<dbReference type="Pfam" id="PF18097">
    <property type="entry name" value="Vta1_C"/>
    <property type="match status" value="1"/>
</dbReference>
<evidence type="ECO:0000256" key="5">
    <source>
        <dbReference type="ARBA" id="ARBA00022490"/>
    </source>
</evidence>
<evidence type="ECO:0000256" key="4">
    <source>
        <dbReference type="ARBA" id="ARBA00022448"/>
    </source>
</evidence>
<protein>
    <recommendedName>
        <fullName evidence="14">Vta1/callose synthase N-terminal domain-containing protein</fullName>
    </recommendedName>
</protein>
<dbReference type="InterPro" id="IPR039431">
    <property type="entry name" value="Vta1/CALS_N"/>
</dbReference>
<keyword evidence="6" id="KW-0967">Endosome</keyword>
<evidence type="ECO:0000256" key="3">
    <source>
        <dbReference type="ARBA" id="ARBA00007895"/>
    </source>
</evidence>
<proteinExistence type="inferred from homology"/>
<dbReference type="PANTHER" id="PTHR46009:SF1">
    <property type="entry name" value="VACUOLAR PROTEIN SORTING-ASSOCIATED PROTEIN VTA1 HOMOLOG"/>
    <property type="match status" value="1"/>
</dbReference>
<name>A0A8J4BDH7_9CHLO</name>
<evidence type="ECO:0000256" key="8">
    <source>
        <dbReference type="ARBA" id="ARBA00023136"/>
    </source>
</evidence>
<dbReference type="InterPro" id="IPR041212">
    <property type="entry name" value="Vta1_C"/>
</dbReference>
<evidence type="ECO:0000313" key="13">
    <source>
        <dbReference type="Proteomes" id="UP000747399"/>
    </source>
</evidence>
<feature type="region of interest" description="Disordered" evidence="9">
    <location>
        <begin position="295"/>
        <end position="318"/>
    </location>
</feature>